<protein>
    <submittedName>
        <fullName evidence="6">Lytic transglycosylase</fullName>
    </submittedName>
</protein>
<dbReference type="InterPro" id="IPR018392">
    <property type="entry name" value="LysM"/>
</dbReference>
<dbReference type="Gene3D" id="1.10.530.10">
    <property type="match status" value="1"/>
</dbReference>
<dbReference type="Proteomes" id="UP000249135">
    <property type="component" value="Unassembled WGS sequence"/>
</dbReference>
<dbReference type="GO" id="GO:0008933">
    <property type="term" value="F:peptidoglycan lytic transglycosylase activity"/>
    <property type="evidence" value="ECO:0007669"/>
    <property type="project" value="InterPro"/>
</dbReference>
<dbReference type="InterPro" id="IPR023346">
    <property type="entry name" value="Lysozyme-like_dom_sf"/>
</dbReference>
<dbReference type="EMBL" id="QFPP01000563">
    <property type="protein sequence ID" value="PZQ64077.1"/>
    <property type="molecule type" value="Genomic_DNA"/>
</dbReference>
<organism evidence="6 7">
    <name type="scientific">Variovorax paradoxus</name>
    <dbReference type="NCBI Taxonomy" id="34073"/>
    <lineage>
        <taxon>Bacteria</taxon>
        <taxon>Pseudomonadati</taxon>
        <taxon>Pseudomonadota</taxon>
        <taxon>Betaproteobacteria</taxon>
        <taxon>Burkholderiales</taxon>
        <taxon>Comamonadaceae</taxon>
        <taxon>Variovorax</taxon>
    </lineage>
</organism>
<feature type="domain" description="LysM" evidence="5">
    <location>
        <begin position="363"/>
        <end position="394"/>
    </location>
</feature>
<proteinExistence type="inferred from homology"/>
<feature type="compositionally biased region" description="Low complexity" evidence="2">
    <location>
        <begin position="509"/>
        <end position="524"/>
    </location>
</feature>
<dbReference type="SUPFAM" id="SSF53955">
    <property type="entry name" value="Lysozyme-like"/>
    <property type="match status" value="1"/>
</dbReference>
<name>A0A2W5R191_VARPD</name>
<dbReference type="CDD" id="cd00118">
    <property type="entry name" value="LysM"/>
    <property type="match status" value="1"/>
</dbReference>
<feature type="compositionally biased region" description="Low complexity" evidence="2">
    <location>
        <begin position="27"/>
        <end position="46"/>
    </location>
</feature>
<feature type="signal peptide" evidence="3">
    <location>
        <begin position="1"/>
        <end position="21"/>
    </location>
</feature>
<evidence type="ECO:0000313" key="7">
    <source>
        <dbReference type="Proteomes" id="UP000249135"/>
    </source>
</evidence>
<accession>A0A2W5R191</accession>
<evidence type="ECO:0000313" key="6">
    <source>
        <dbReference type="EMBL" id="PZQ64077.1"/>
    </source>
</evidence>
<comment type="caution">
    <text evidence="6">The sequence shown here is derived from an EMBL/GenBank/DDBJ whole genome shotgun (WGS) entry which is preliminary data.</text>
</comment>
<feature type="chain" id="PRO_5015839590" evidence="3">
    <location>
        <begin position="22"/>
        <end position="540"/>
    </location>
</feature>
<dbReference type="PROSITE" id="PS51257">
    <property type="entry name" value="PROKAR_LIPOPROTEIN"/>
    <property type="match status" value="1"/>
</dbReference>
<gene>
    <name evidence="6" type="ORF">DI563_27065</name>
</gene>
<comment type="similarity">
    <text evidence="1">Belongs to the transglycosylase Slt family.</text>
</comment>
<feature type="domain" description="Transglycosylase SLT" evidence="4">
    <location>
        <begin position="126"/>
        <end position="228"/>
    </location>
</feature>
<sequence length="540" mass="58467">MKILLAAVVASALLLAGCATGTGPNGSPSSSSSLSSSSASGGSASPVYPDGSLSPIAPGRTGGSQRSVVTLAPPADMWDRIRRGFKMPNLESDLVRDREQWYATRPDYIQRMTERSNKYIFHIVEELERRDMPTELALLPYIESAFNPQAVSSARAAGMWQFMPATGTDYDLKQNIFRDDRRDVIASTRAALDYLQRLYNMFGDWQLALAAYNWGEGNVGRAVARNQKAGLPAGYTDINMPAETRLYVPKLQAVKNIVANPQQFNVDLPVIANHPYFQTVTLTRDLDVTLAAKLADVRIEDFRALNPAAHKPVLLAAGGNTQILLPWDNAAVFQRNFEAYSQGQYASWTAWTVPSTMTVADAAQRSGMSETDLRAMNNIPPRMLIKAGSTLIVPRSARVQEDVAAAVADTGHLSFEPEIVTRRTVVKAGRNDNVASIARRYRLSPASVAQWNDVGTGHTFKRGYQVVVYLPVRAAAATRVGTGVREPVAGGKHAVVTSKRGGGVVKTSTAPVRAAPAKATASSKQVVKEKRGGTPAKKKR</sequence>
<feature type="region of interest" description="Disordered" evidence="2">
    <location>
        <begin position="499"/>
        <end position="540"/>
    </location>
</feature>
<feature type="region of interest" description="Disordered" evidence="2">
    <location>
        <begin position="22"/>
        <end position="69"/>
    </location>
</feature>
<dbReference type="PANTHER" id="PTHR37423">
    <property type="entry name" value="SOLUBLE LYTIC MUREIN TRANSGLYCOSYLASE-RELATED"/>
    <property type="match status" value="1"/>
</dbReference>
<keyword evidence="3" id="KW-0732">Signal</keyword>
<dbReference type="GO" id="GO:0000270">
    <property type="term" value="P:peptidoglycan metabolic process"/>
    <property type="evidence" value="ECO:0007669"/>
    <property type="project" value="InterPro"/>
</dbReference>
<dbReference type="AlphaFoldDB" id="A0A2W5R191"/>
<evidence type="ECO:0000259" key="4">
    <source>
        <dbReference type="Pfam" id="PF01464"/>
    </source>
</evidence>
<dbReference type="CDD" id="cd16894">
    <property type="entry name" value="MltD-like"/>
    <property type="match status" value="1"/>
</dbReference>
<evidence type="ECO:0000256" key="2">
    <source>
        <dbReference type="SAM" id="MobiDB-lite"/>
    </source>
</evidence>
<reference evidence="6 7" key="1">
    <citation type="submission" date="2017-08" db="EMBL/GenBank/DDBJ databases">
        <title>Infants hospitalized years apart are colonized by the same room-sourced microbial strains.</title>
        <authorList>
            <person name="Brooks B."/>
            <person name="Olm M.R."/>
            <person name="Firek B.A."/>
            <person name="Baker R."/>
            <person name="Thomas B.C."/>
            <person name="Morowitz M.J."/>
            <person name="Banfield J.F."/>
        </authorList>
    </citation>
    <scope>NUCLEOTIDE SEQUENCE [LARGE SCALE GENOMIC DNA]</scope>
    <source>
        <strain evidence="6">S2_005_003_R2_41</strain>
    </source>
</reference>
<dbReference type="InterPro" id="IPR008258">
    <property type="entry name" value="Transglycosylase_SLT_dom_1"/>
</dbReference>
<evidence type="ECO:0000259" key="5">
    <source>
        <dbReference type="Pfam" id="PF01476"/>
    </source>
</evidence>
<dbReference type="GO" id="GO:0016020">
    <property type="term" value="C:membrane"/>
    <property type="evidence" value="ECO:0007669"/>
    <property type="project" value="InterPro"/>
</dbReference>
<dbReference type="Pfam" id="PF01476">
    <property type="entry name" value="LysM"/>
    <property type="match status" value="1"/>
</dbReference>
<dbReference type="PANTHER" id="PTHR37423:SF2">
    <property type="entry name" value="MEMBRANE-BOUND LYTIC MUREIN TRANSGLYCOSYLASE C"/>
    <property type="match status" value="1"/>
</dbReference>
<dbReference type="InterPro" id="IPR000189">
    <property type="entry name" value="Transglyc_AS"/>
</dbReference>
<evidence type="ECO:0000256" key="3">
    <source>
        <dbReference type="SAM" id="SignalP"/>
    </source>
</evidence>
<evidence type="ECO:0000256" key="1">
    <source>
        <dbReference type="ARBA" id="ARBA00007734"/>
    </source>
</evidence>
<dbReference type="Pfam" id="PF01464">
    <property type="entry name" value="SLT"/>
    <property type="match status" value="1"/>
</dbReference>
<dbReference type="PROSITE" id="PS00922">
    <property type="entry name" value="TRANSGLYCOSYLASE"/>
    <property type="match status" value="1"/>
</dbReference>